<dbReference type="InterPro" id="IPR023401">
    <property type="entry name" value="ODC_N"/>
</dbReference>
<dbReference type="OrthoDB" id="9801817at2"/>
<evidence type="ECO:0000313" key="1">
    <source>
        <dbReference type="EMBL" id="SEN99903.1"/>
    </source>
</evidence>
<dbReference type="STRING" id="1077947.SAMN05216227_103817"/>
<protein>
    <submittedName>
        <fullName evidence="1">Ornithine cyclodeaminase</fullName>
    </submittedName>
</protein>
<dbReference type="PANTHER" id="PTHR13812:SF19">
    <property type="entry name" value="KETIMINE REDUCTASE MU-CRYSTALLIN"/>
    <property type="match status" value="1"/>
</dbReference>
<reference evidence="1 2" key="1">
    <citation type="submission" date="2016-10" db="EMBL/GenBank/DDBJ databases">
        <authorList>
            <person name="de Groot N.N."/>
        </authorList>
    </citation>
    <scope>NUCLEOTIDE SEQUENCE [LARGE SCALE GENOMIC DNA]</scope>
    <source>
        <strain evidence="1 2">CGMCC 1.10836</strain>
    </source>
</reference>
<keyword evidence="2" id="KW-1185">Reference proteome</keyword>
<dbReference type="AlphaFoldDB" id="A0A1H8L453"/>
<dbReference type="Proteomes" id="UP000183002">
    <property type="component" value="Unassembled WGS sequence"/>
</dbReference>
<sequence length="304" mass="31798">MIIVTEAQSAACVTHDLAFDAMRRAFIAAIGPEAFSFPVVLAHGSDPQDSFTIKSAAGADLAGLKVGAYFPSNDARGLPRHASTILLIDQSSGRIGAVVEGSTLNCYRTAAADAIATDALARRDAAVLTLFGTGHQAGYEVQAIARIRTLSRILVVGRDPSRTTAFAKMLQDQGLPAEVAEPEPAVRAADIIVTATTATAPLFDAGWVRPGTHISSMGSDAQGKQELPPTLFPRARLFCDLPVQSARIGEFQHATPAAPLTAIGAVLSAAKEGRQNLKDITIFDSSGISLQDLHMAEAILAAMV</sequence>
<dbReference type="Gene3D" id="3.30.1780.10">
    <property type="entry name" value="ornithine cyclodeaminase, domain 1"/>
    <property type="match status" value="1"/>
</dbReference>
<dbReference type="InterPro" id="IPR036291">
    <property type="entry name" value="NAD(P)-bd_dom_sf"/>
</dbReference>
<dbReference type="PANTHER" id="PTHR13812">
    <property type="entry name" value="KETIMINE REDUCTASE MU-CRYSTALLIN"/>
    <property type="match status" value="1"/>
</dbReference>
<dbReference type="PIRSF" id="PIRSF001439">
    <property type="entry name" value="CryM"/>
    <property type="match status" value="1"/>
</dbReference>
<evidence type="ECO:0000313" key="2">
    <source>
        <dbReference type="Proteomes" id="UP000183002"/>
    </source>
</evidence>
<dbReference type="SUPFAM" id="SSF51735">
    <property type="entry name" value="NAD(P)-binding Rossmann-fold domains"/>
    <property type="match status" value="1"/>
</dbReference>
<accession>A0A1H8L453</accession>
<organism evidence="1 2">
    <name type="scientific">Pseudorhodobacter antarcticus</name>
    <dbReference type="NCBI Taxonomy" id="1077947"/>
    <lineage>
        <taxon>Bacteria</taxon>
        <taxon>Pseudomonadati</taxon>
        <taxon>Pseudomonadota</taxon>
        <taxon>Alphaproteobacteria</taxon>
        <taxon>Rhodobacterales</taxon>
        <taxon>Paracoccaceae</taxon>
        <taxon>Pseudorhodobacter</taxon>
    </lineage>
</organism>
<dbReference type="EMBL" id="FOCO01000038">
    <property type="protein sequence ID" value="SEN99903.1"/>
    <property type="molecule type" value="Genomic_DNA"/>
</dbReference>
<dbReference type="Gene3D" id="3.40.50.720">
    <property type="entry name" value="NAD(P)-binding Rossmann-like Domain"/>
    <property type="match status" value="1"/>
</dbReference>
<name>A0A1H8L453_9RHOB</name>
<dbReference type="RefSeq" id="WP_050518526.1">
    <property type="nucleotide sequence ID" value="NZ_FOCO01000038.1"/>
</dbReference>
<proteinExistence type="predicted"/>
<dbReference type="InterPro" id="IPR003462">
    <property type="entry name" value="ODC_Mu_crystall"/>
</dbReference>
<dbReference type="Pfam" id="PF02423">
    <property type="entry name" value="OCD_Mu_crystall"/>
    <property type="match status" value="1"/>
</dbReference>
<gene>
    <name evidence="1" type="ORF">SAMN05216227_103817</name>
</gene>
<dbReference type="GO" id="GO:0005737">
    <property type="term" value="C:cytoplasm"/>
    <property type="evidence" value="ECO:0007669"/>
    <property type="project" value="TreeGrafter"/>
</dbReference>